<evidence type="ECO:0000256" key="10">
    <source>
        <dbReference type="HAMAP-Rule" id="MF_01102"/>
    </source>
</evidence>
<evidence type="ECO:0000256" key="3">
    <source>
        <dbReference type="ARBA" id="ARBA00022630"/>
    </source>
</evidence>
<dbReference type="InterPro" id="IPR023032">
    <property type="entry name" value="tRNA_MAMT_biosynth_bifunc_MnmC"/>
</dbReference>
<dbReference type="GO" id="GO:0004808">
    <property type="term" value="F:tRNA (5-methylaminomethyl-2-thiouridylate)(34)-methyltransferase activity"/>
    <property type="evidence" value="ECO:0007669"/>
    <property type="project" value="UniProtKB-EC"/>
</dbReference>
<dbReference type="NCBIfam" id="TIGR03197">
    <property type="entry name" value="MnmC_Cterm"/>
    <property type="match status" value="1"/>
</dbReference>
<comment type="similarity">
    <text evidence="10">In the N-terminal section; belongs to the methyltransferase superfamily. tRNA (mnm(5)s(2)U34)-methyltransferase family.</text>
</comment>
<name>A0A6C1B378_9RHOO</name>
<dbReference type="Gene3D" id="3.40.50.150">
    <property type="entry name" value="Vaccinia Virus protein VP39"/>
    <property type="match status" value="1"/>
</dbReference>
<evidence type="ECO:0000313" key="14">
    <source>
        <dbReference type="Proteomes" id="UP000501991"/>
    </source>
</evidence>
<comment type="subcellular location">
    <subcellularLocation>
        <location evidence="10">Cytoplasm</location>
    </subcellularLocation>
</comment>
<dbReference type="Proteomes" id="UP000501991">
    <property type="component" value="Chromosome"/>
</dbReference>
<keyword evidence="3 10" id="KW-0285">Flavoprotein</keyword>
<dbReference type="InterPro" id="IPR006076">
    <property type="entry name" value="FAD-dep_OxRdtase"/>
</dbReference>
<dbReference type="SUPFAM" id="SSF54373">
    <property type="entry name" value="FAD-linked reductases, C-terminal domain"/>
    <property type="match status" value="1"/>
</dbReference>
<comment type="catalytic activity">
    <reaction evidence="10">
        <text>5-aminomethyl-2-thiouridine(34) in tRNA + S-adenosyl-L-methionine = 5-methylaminomethyl-2-thiouridine(34) in tRNA + S-adenosyl-L-homocysteine + H(+)</text>
        <dbReference type="Rhea" id="RHEA:19569"/>
        <dbReference type="Rhea" id="RHEA-COMP:10195"/>
        <dbReference type="Rhea" id="RHEA-COMP:10197"/>
        <dbReference type="ChEBI" id="CHEBI:15378"/>
        <dbReference type="ChEBI" id="CHEBI:57856"/>
        <dbReference type="ChEBI" id="CHEBI:59789"/>
        <dbReference type="ChEBI" id="CHEBI:74454"/>
        <dbReference type="ChEBI" id="CHEBI:74455"/>
        <dbReference type="EC" id="2.1.1.61"/>
    </reaction>
</comment>
<comment type="function">
    <text evidence="10">Catalyzes the last two steps in the biosynthesis of 5-methylaminomethyl-2-thiouridine (mnm(5)s(2)U) at the wobble position (U34) in tRNA. Catalyzes the FAD-dependent demodification of cmnm(5)s(2)U34 to nm(5)s(2)U34, followed by the transfer of a methyl group from S-adenosyl-L-methionine to nm(5)s(2)U34, to form mnm(5)s(2)U34.</text>
</comment>
<dbReference type="HAMAP" id="MF_01102">
    <property type="entry name" value="MnmC"/>
    <property type="match status" value="1"/>
</dbReference>
<evidence type="ECO:0000259" key="11">
    <source>
        <dbReference type="Pfam" id="PF01266"/>
    </source>
</evidence>
<keyword evidence="7 10" id="KW-0274">FAD</keyword>
<keyword evidence="1 10" id="KW-0963">Cytoplasm</keyword>
<dbReference type="EC" id="2.1.1.61" evidence="10"/>
<comment type="cofactor">
    <cofactor evidence="10">
        <name>FAD</name>
        <dbReference type="ChEBI" id="CHEBI:57692"/>
    </cofactor>
</comment>
<accession>A0A6C1B378</accession>
<evidence type="ECO:0000259" key="12">
    <source>
        <dbReference type="Pfam" id="PF05430"/>
    </source>
</evidence>
<dbReference type="GO" id="GO:0032259">
    <property type="term" value="P:methylation"/>
    <property type="evidence" value="ECO:0007669"/>
    <property type="project" value="UniProtKB-KW"/>
</dbReference>
<dbReference type="InterPro" id="IPR047785">
    <property type="entry name" value="tRNA_MNMC2"/>
</dbReference>
<dbReference type="Gene3D" id="3.50.50.60">
    <property type="entry name" value="FAD/NAD(P)-binding domain"/>
    <property type="match status" value="1"/>
</dbReference>
<feature type="region of interest" description="FAD-dependent cmnm(5)s(2)U34 oxidoreductase" evidence="10">
    <location>
        <begin position="250"/>
        <end position="637"/>
    </location>
</feature>
<sequence length="637" mass="68991">MYETLTPAVLEFADDGTPWSAPFGDVYHAQAGALGQARHVFLGGNALPRRWQGRERFVIVETGFGLGLNFLATWAAWRADAQRCERLHFVSFEKHPFRAEDLRRAHAAIPELAELSTALCTRWPSLTPGLHRLWLDDDRVVLTLYFGDALDGLGRIEARADAFYLDGFSPARNPELWSERVCHQLAALAAPDATLATWSVSGQVRRHLAYARFETEKTPGYAGKREMLQGRYTGAATGATQPTDRRAIVLGAGLAGTSIANRLARLGWKIEVMDAAPGPAMGASGNLAGVLRPLPSLDDNRLARLTRAGALAGRQHLEALDGTDHPARWGATGVLHLARDPVHERRQREVVEAHRPPADFLRFVDADEAGRICGWPVALGGWWFPRGAWVNPPSLCVANLVHPAIRTRFDTAVDTLERTTDGWCLRDAGGTLVGEAPVVILANGVGIRSIAQASPLPVRSARGQVSHIPATDAAPPNTVVCRLGYVTPAIDGQRCAGATFTVDDEDTALRAADHADNLAKLDFILPGYAETVPDTHGAGRVGFRPASPDRLPMVGAIPRPGEYASDARLDAVERHPGLYAMSGFGARGLVWSSAVADQLAAELNGDPQPLERDLREAIDPARFLIRRARRSLLGKDD</sequence>
<keyword evidence="9 10" id="KW-0511">Multifunctional enzyme</keyword>
<keyword evidence="6 10" id="KW-0819">tRNA processing</keyword>
<dbReference type="EMBL" id="CP048836">
    <property type="protein sequence ID" value="QID17843.1"/>
    <property type="molecule type" value="Genomic_DNA"/>
</dbReference>
<dbReference type="GO" id="GO:0016645">
    <property type="term" value="F:oxidoreductase activity, acting on the CH-NH group of donors"/>
    <property type="evidence" value="ECO:0007669"/>
    <property type="project" value="InterPro"/>
</dbReference>
<keyword evidence="2 10" id="KW-0489">Methyltransferase</keyword>
<evidence type="ECO:0000256" key="7">
    <source>
        <dbReference type="ARBA" id="ARBA00022827"/>
    </source>
</evidence>
<dbReference type="AlphaFoldDB" id="A0A6C1B378"/>
<dbReference type="RefSeq" id="WP_173765005.1">
    <property type="nucleotide sequence ID" value="NZ_CP048836.1"/>
</dbReference>
<keyword evidence="4 10" id="KW-0808">Transferase</keyword>
<evidence type="ECO:0000256" key="9">
    <source>
        <dbReference type="ARBA" id="ARBA00023268"/>
    </source>
</evidence>
<dbReference type="NCBIfam" id="NF002483">
    <property type="entry name" value="PRK01747.1-4"/>
    <property type="match status" value="1"/>
</dbReference>
<dbReference type="Pfam" id="PF01266">
    <property type="entry name" value="DAO"/>
    <property type="match status" value="1"/>
</dbReference>
<dbReference type="SUPFAM" id="SSF51905">
    <property type="entry name" value="FAD/NAD(P)-binding domain"/>
    <property type="match status" value="1"/>
</dbReference>
<dbReference type="GO" id="GO:0050660">
    <property type="term" value="F:flavin adenine dinucleotide binding"/>
    <property type="evidence" value="ECO:0007669"/>
    <property type="project" value="UniProtKB-UniRule"/>
</dbReference>
<evidence type="ECO:0000256" key="5">
    <source>
        <dbReference type="ARBA" id="ARBA00022691"/>
    </source>
</evidence>
<keyword evidence="14" id="KW-1185">Reference proteome</keyword>
<dbReference type="InterPro" id="IPR036188">
    <property type="entry name" value="FAD/NAD-bd_sf"/>
</dbReference>
<dbReference type="Gene3D" id="3.30.9.10">
    <property type="entry name" value="D-Amino Acid Oxidase, subunit A, domain 2"/>
    <property type="match status" value="1"/>
</dbReference>
<reference evidence="13 14" key="1">
    <citation type="submission" date="2020-02" db="EMBL/GenBank/DDBJ databases">
        <title>Nitrogenibacter mangrovi gen. nov., sp. nov. isolated from mangrove sediment, a denitrifying betaproteobacterium.</title>
        <authorList>
            <person name="Liao H."/>
            <person name="Tian Y."/>
        </authorList>
    </citation>
    <scope>NUCLEOTIDE SEQUENCE [LARGE SCALE GENOMIC DNA]</scope>
    <source>
        <strain evidence="13 14">M9-3-2</strain>
    </source>
</reference>
<feature type="domain" description="MnmC-like methyltransferase" evidence="12">
    <location>
        <begin position="110"/>
        <end position="231"/>
    </location>
</feature>
<dbReference type="NCBIfam" id="NF002481">
    <property type="entry name" value="PRK01747.1-2"/>
    <property type="match status" value="1"/>
</dbReference>
<proteinExistence type="inferred from homology"/>
<evidence type="ECO:0000313" key="13">
    <source>
        <dbReference type="EMBL" id="QID17843.1"/>
    </source>
</evidence>
<evidence type="ECO:0000256" key="6">
    <source>
        <dbReference type="ARBA" id="ARBA00022694"/>
    </source>
</evidence>
<evidence type="ECO:0000256" key="1">
    <source>
        <dbReference type="ARBA" id="ARBA00022490"/>
    </source>
</evidence>
<keyword evidence="5 10" id="KW-0949">S-adenosyl-L-methionine</keyword>
<protein>
    <recommendedName>
        <fullName evidence="10">tRNA 5-methylaminomethyl-2-thiouridine biosynthesis bifunctional protein MnmC</fullName>
        <shortName evidence="10">tRNA mnm(5)s(2)U biosynthesis bifunctional protein</shortName>
    </recommendedName>
    <domain>
        <recommendedName>
            <fullName evidence="10">tRNA (mnm(5)s(2)U34)-methyltransferase</fullName>
            <ecNumber evidence="10">2.1.1.61</ecNumber>
        </recommendedName>
    </domain>
    <domain>
        <recommendedName>
            <fullName evidence="10">FAD-dependent cmnm(5)s(2)U34 oxidoreductase</fullName>
            <ecNumber evidence="10">1.5.-.-</ecNumber>
        </recommendedName>
    </domain>
</protein>
<feature type="domain" description="FAD dependent oxidoreductase" evidence="11">
    <location>
        <begin position="247"/>
        <end position="601"/>
    </location>
</feature>
<evidence type="ECO:0000256" key="2">
    <source>
        <dbReference type="ARBA" id="ARBA00022603"/>
    </source>
</evidence>
<dbReference type="InterPro" id="IPR017610">
    <property type="entry name" value="tRNA_S-uridine_synth_MnmC_C"/>
</dbReference>
<dbReference type="InterPro" id="IPR029063">
    <property type="entry name" value="SAM-dependent_MTases_sf"/>
</dbReference>
<dbReference type="PANTHER" id="PTHR13847:SF283">
    <property type="entry name" value="TRNA 5-METHYLAMINOMETHYL-2-THIOURIDINE BIOSYNTHESIS BIFUNCTIONAL PROTEIN MNMC"/>
    <property type="match status" value="1"/>
</dbReference>
<dbReference type="GO" id="GO:0002097">
    <property type="term" value="P:tRNA wobble base modification"/>
    <property type="evidence" value="ECO:0007669"/>
    <property type="project" value="UniProtKB-UniRule"/>
</dbReference>
<dbReference type="Pfam" id="PF05430">
    <property type="entry name" value="Methyltransf_30"/>
    <property type="match status" value="1"/>
</dbReference>
<dbReference type="PANTHER" id="PTHR13847">
    <property type="entry name" value="SARCOSINE DEHYDROGENASE-RELATED"/>
    <property type="match status" value="1"/>
</dbReference>
<evidence type="ECO:0000256" key="4">
    <source>
        <dbReference type="ARBA" id="ARBA00022679"/>
    </source>
</evidence>
<dbReference type="GO" id="GO:0005737">
    <property type="term" value="C:cytoplasm"/>
    <property type="evidence" value="ECO:0007669"/>
    <property type="project" value="UniProtKB-SubCell"/>
</dbReference>
<keyword evidence="8 10" id="KW-0560">Oxidoreductase</keyword>
<dbReference type="EC" id="1.5.-.-" evidence="10"/>
<organism evidence="13 14">
    <name type="scientific">Nitrogeniibacter mangrovi</name>
    <dbReference type="NCBI Taxonomy" id="2016596"/>
    <lineage>
        <taxon>Bacteria</taxon>
        <taxon>Pseudomonadati</taxon>
        <taxon>Pseudomonadota</taxon>
        <taxon>Betaproteobacteria</taxon>
        <taxon>Rhodocyclales</taxon>
        <taxon>Zoogloeaceae</taxon>
        <taxon>Nitrogeniibacter</taxon>
    </lineage>
</organism>
<dbReference type="NCBIfam" id="NF033855">
    <property type="entry name" value="tRNA_MNMC2"/>
    <property type="match status" value="1"/>
</dbReference>
<gene>
    <name evidence="10 13" type="primary">mnmC</name>
    <name evidence="13" type="ORF">G3580_09435</name>
</gene>
<dbReference type="InterPro" id="IPR008471">
    <property type="entry name" value="MnmC-like_methylTransf"/>
</dbReference>
<comment type="similarity">
    <text evidence="10">In the C-terminal section; belongs to the DAO family.</text>
</comment>
<evidence type="ECO:0000256" key="8">
    <source>
        <dbReference type="ARBA" id="ARBA00023002"/>
    </source>
</evidence>
<dbReference type="KEGG" id="azq:G3580_09435"/>
<feature type="region of interest" description="tRNA (mnm(5)s(2)U34)-methyltransferase" evidence="10">
    <location>
        <begin position="1"/>
        <end position="233"/>
    </location>
</feature>